<dbReference type="KEGG" id="nav:JQS30_11690"/>
<dbReference type="SUPFAM" id="SSF46689">
    <property type="entry name" value="Homeodomain-like"/>
    <property type="match status" value="1"/>
</dbReference>
<feature type="domain" description="HTH tetR-type" evidence="5">
    <location>
        <begin position="19"/>
        <end position="79"/>
    </location>
</feature>
<dbReference type="EMBL" id="CP070496">
    <property type="protein sequence ID" value="QSB04446.1"/>
    <property type="molecule type" value="Genomic_DNA"/>
</dbReference>
<accession>A0A895XPJ5</accession>
<dbReference type="InterPro" id="IPR036271">
    <property type="entry name" value="Tet_transcr_reg_TetR-rel_C_sf"/>
</dbReference>
<dbReference type="InterPro" id="IPR011075">
    <property type="entry name" value="TetR_C"/>
</dbReference>
<dbReference type="Pfam" id="PF16859">
    <property type="entry name" value="TetR_C_11"/>
    <property type="match status" value="1"/>
</dbReference>
<evidence type="ECO:0000256" key="2">
    <source>
        <dbReference type="ARBA" id="ARBA00023125"/>
    </source>
</evidence>
<evidence type="ECO:0000256" key="1">
    <source>
        <dbReference type="ARBA" id="ARBA00023015"/>
    </source>
</evidence>
<gene>
    <name evidence="6" type="ORF">JQS30_11690</name>
</gene>
<evidence type="ECO:0000313" key="6">
    <source>
        <dbReference type="EMBL" id="QSB04446.1"/>
    </source>
</evidence>
<keyword evidence="2 4" id="KW-0238">DNA-binding</keyword>
<feature type="DNA-binding region" description="H-T-H motif" evidence="4">
    <location>
        <begin position="42"/>
        <end position="61"/>
    </location>
</feature>
<dbReference type="Gene3D" id="1.10.10.60">
    <property type="entry name" value="Homeodomain-like"/>
    <property type="match status" value="1"/>
</dbReference>
<dbReference type="AlphaFoldDB" id="A0A895XPJ5"/>
<dbReference type="PROSITE" id="PS50977">
    <property type="entry name" value="HTH_TETR_2"/>
    <property type="match status" value="1"/>
</dbReference>
<dbReference type="Gene3D" id="1.10.357.10">
    <property type="entry name" value="Tetracycline Repressor, domain 2"/>
    <property type="match status" value="1"/>
</dbReference>
<dbReference type="Pfam" id="PF00440">
    <property type="entry name" value="TetR_N"/>
    <property type="match status" value="1"/>
</dbReference>
<reference evidence="6" key="1">
    <citation type="submission" date="2021-02" db="EMBL/GenBank/DDBJ databases">
        <title>Natronoglycomyces albus gen. nov., sp. nov, a haloalkaliphilic actinobacterium from a soda solonchak soil.</title>
        <authorList>
            <person name="Sorokin D.Y."/>
            <person name="Khijniak T.V."/>
            <person name="Zakharycheva A.P."/>
            <person name="Boueva O.V."/>
            <person name="Ariskina E.V."/>
            <person name="Hahnke R.L."/>
            <person name="Bunk B."/>
            <person name="Sproer C."/>
            <person name="Schumann P."/>
            <person name="Evtushenko L.I."/>
            <person name="Kublanov I.V."/>
        </authorList>
    </citation>
    <scope>NUCLEOTIDE SEQUENCE</scope>
    <source>
        <strain evidence="6">DSM 106290</strain>
    </source>
</reference>
<keyword evidence="1" id="KW-0805">Transcription regulation</keyword>
<dbReference type="InterPro" id="IPR001647">
    <property type="entry name" value="HTH_TetR"/>
</dbReference>
<evidence type="ECO:0000256" key="4">
    <source>
        <dbReference type="PROSITE-ProRule" id="PRU00335"/>
    </source>
</evidence>
<keyword evidence="3" id="KW-0804">Transcription</keyword>
<dbReference type="GO" id="GO:0003677">
    <property type="term" value="F:DNA binding"/>
    <property type="evidence" value="ECO:0007669"/>
    <property type="project" value="UniProtKB-UniRule"/>
</dbReference>
<organism evidence="6 7">
    <name type="scientific">Natronoglycomyces albus</name>
    <dbReference type="NCBI Taxonomy" id="2811108"/>
    <lineage>
        <taxon>Bacteria</taxon>
        <taxon>Bacillati</taxon>
        <taxon>Actinomycetota</taxon>
        <taxon>Actinomycetes</taxon>
        <taxon>Glycomycetales</taxon>
        <taxon>Glycomycetaceae</taxon>
        <taxon>Natronoglycomyces</taxon>
    </lineage>
</organism>
<evidence type="ECO:0000259" key="5">
    <source>
        <dbReference type="PROSITE" id="PS50977"/>
    </source>
</evidence>
<evidence type="ECO:0000256" key="3">
    <source>
        <dbReference type="ARBA" id="ARBA00023163"/>
    </source>
</evidence>
<dbReference type="InterPro" id="IPR009057">
    <property type="entry name" value="Homeodomain-like_sf"/>
</dbReference>
<proteinExistence type="predicted"/>
<keyword evidence="7" id="KW-1185">Reference proteome</keyword>
<protein>
    <submittedName>
        <fullName evidence="6">TetR/AcrR family transcriptional regulator</fullName>
    </submittedName>
</protein>
<dbReference type="Proteomes" id="UP000662939">
    <property type="component" value="Chromosome"/>
</dbReference>
<dbReference type="RefSeq" id="WP_213170443.1">
    <property type="nucleotide sequence ID" value="NZ_CP070496.1"/>
</dbReference>
<evidence type="ECO:0000313" key="7">
    <source>
        <dbReference type="Proteomes" id="UP000662939"/>
    </source>
</evidence>
<dbReference type="SUPFAM" id="SSF48498">
    <property type="entry name" value="Tetracyclin repressor-like, C-terminal domain"/>
    <property type="match status" value="1"/>
</dbReference>
<sequence>MGDHDEGNSGEVRTRRRGQELIDAIHQAVLEEVAEVGLGRLTMEGIAKRAATARTTLYRRWNDPTDLLLEALFNLYPVEKPSPQADDLRGDLIRALRLLVEWMDTCSGRAVCAIFNDPGCDARLMQALSERVFTPRGGTFTQTVLRHYAANGYFDSGLITPVVTQIGEALVINMVTEQRTMPSEKDLANIVDQAILPAVGYGRHVCDCRSRRAHLRDLQEE</sequence>
<name>A0A895XPJ5_9ACTN</name>